<protein>
    <recommendedName>
        <fullName evidence="4">Zn(2)-C6 fungal-type domain-containing protein</fullName>
    </recommendedName>
</protein>
<dbReference type="SUPFAM" id="SSF57701">
    <property type="entry name" value="Zn2/Cys6 DNA-binding domain"/>
    <property type="match status" value="1"/>
</dbReference>
<keyword evidence="2" id="KW-0539">Nucleus</keyword>
<evidence type="ECO:0000256" key="2">
    <source>
        <dbReference type="ARBA" id="ARBA00023242"/>
    </source>
</evidence>
<evidence type="ECO:0000256" key="3">
    <source>
        <dbReference type="SAM" id="MobiDB-lite"/>
    </source>
</evidence>
<dbReference type="InterPro" id="IPR036864">
    <property type="entry name" value="Zn2-C6_fun-type_DNA-bd_sf"/>
</dbReference>
<dbReference type="InterPro" id="IPR050987">
    <property type="entry name" value="AtrR-like"/>
</dbReference>
<keyword evidence="1" id="KW-0479">Metal-binding</keyword>
<dbReference type="InterPro" id="IPR001138">
    <property type="entry name" value="Zn2Cys6_DnaBD"/>
</dbReference>
<reference evidence="5" key="2">
    <citation type="submission" date="2012-05" db="EMBL/GenBank/DDBJ databases">
        <title>Annotation of the Genome Sequence of Fusarium oxysporum f. sp. melonis 26406.</title>
        <authorList>
            <consortium name="The Broad Institute Genomics Platform"/>
            <person name="Ma L.-J."/>
            <person name="Corby-Kistler H."/>
            <person name="Broz K."/>
            <person name="Gale L.R."/>
            <person name="Jonkers W."/>
            <person name="O'Donnell K."/>
            <person name="Ploetz R."/>
            <person name="Steinberg C."/>
            <person name="Schwartz D.C."/>
            <person name="VanEtten H."/>
            <person name="Zhou S."/>
            <person name="Young S.K."/>
            <person name="Zeng Q."/>
            <person name="Gargeya S."/>
            <person name="Fitzgerald M."/>
            <person name="Abouelleil A."/>
            <person name="Alvarado L."/>
            <person name="Chapman S.B."/>
            <person name="Gainer-Dewar J."/>
            <person name="Goldberg J."/>
            <person name="Griggs A."/>
            <person name="Gujja S."/>
            <person name="Hansen M."/>
            <person name="Howarth C."/>
            <person name="Imamovic A."/>
            <person name="Ireland A."/>
            <person name="Larimer J."/>
            <person name="McCowan C."/>
            <person name="Murphy C."/>
            <person name="Pearson M."/>
            <person name="Poon T.W."/>
            <person name="Priest M."/>
            <person name="Roberts A."/>
            <person name="Saif S."/>
            <person name="Shea T."/>
            <person name="Sykes S."/>
            <person name="Wortman J."/>
            <person name="Nusbaum C."/>
            <person name="Birren B."/>
        </authorList>
    </citation>
    <scope>NUCLEOTIDE SEQUENCE</scope>
    <source>
        <strain evidence="5">26406</strain>
    </source>
</reference>
<feature type="compositionally biased region" description="Basic and acidic residues" evidence="3">
    <location>
        <begin position="200"/>
        <end position="214"/>
    </location>
</feature>
<dbReference type="GO" id="GO:0003677">
    <property type="term" value="F:DNA binding"/>
    <property type="evidence" value="ECO:0007669"/>
    <property type="project" value="InterPro"/>
</dbReference>
<evidence type="ECO:0000313" key="5">
    <source>
        <dbReference type="EMBL" id="EXK38374.1"/>
    </source>
</evidence>
<dbReference type="VEuPathDB" id="FungiDB:FOMG_08772"/>
<feature type="region of interest" description="Disordered" evidence="3">
    <location>
        <begin position="200"/>
        <end position="222"/>
    </location>
</feature>
<evidence type="ECO:0000256" key="1">
    <source>
        <dbReference type="ARBA" id="ARBA00022723"/>
    </source>
</evidence>
<reference evidence="5" key="1">
    <citation type="submission" date="2012-04" db="EMBL/GenBank/DDBJ databases">
        <title>The Genome Sequence of Fusarium oxysporum melonis.</title>
        <authorList>
            <consortium name="The Broad Institute Genome Sequencing Platform"/>
            <person name="Ma L.-J."/>
            <person name="Gale L.R."/>
            <person name="Schwartz D.C."/>
            <person name="Zhou S."/>
            <person name="Corby-Kistler H."/>
            <person name="Young S.K."/>
            <person name="Zeng Q."/>
            <person name="Gargeya S."/>
            <person name="Fitzgerald M."/>
            <person name="Haas B."/>
            <person name="Abouelleil A."/>
            <person name="Alvarado L."/>
            <person name="Arachchi H.M."/>
            <person name="Berlin A."/>
            <person name="Brown A."/>
            <person name="Chapman S.B."/>
            <person name="Chen Z."/>
            <person name="Dunbar C."/>
            <person name="Freedman E."/>
            <person name="Gearin G."/>
            <person name="Goldberg J."/>
            <person name="Griggs A."/>
            <person name="Gujja S."/>
            <person name="Heiman D."/>
            <person name="Howarth C."/>
            <person name="Larson L."/>
            <person name="Lui A."/>
            <person name="MacDonald P.J.P."/>
            <person name="Montmayeur A."/>
            <person name="Murphy C."/>
            <person name="Neiman D."/>
            <person name="Pearson M."/>
            <person name="Priest M."/>
            <person name="Roberts A."/>
            <person name="Saif S."/>
            <person name="Shea T."/>
            <person name="Shenoy N."/>
            <person name="Sisk P."/>
            <person name="Stolte C."/>
            <person name="Sykes S."/>
            <person name="Wortman J."/>
            <person name="Nusbaum C."/>
            <person name="Birren B."/>
        </authorList>
    </citation>
    <scope>NUCLEOTIDE SEQUENCE</scope>
    <source>
        <strain evidence="5">26406</strain>
    </source>
</reference>
<dbReference type="PROSITE" id="PS00463">
    <property type="entry name" value="ZN2_CY6_FUNGAL_1"/>
    <property type="match status" value="1"/>
</dbReference>
<dbReference type="CDD" id="cd00067">
    <property type="entry name" value="GAL4"/>
    <property type="match status" value="1"/>
</dbReference>
<dbReference type="SMART" id="SM00906">
    <property type="entry name" value="Fungal_trans"/>
    <property type="match status" value="1"/>
</dbReference>
<dbReference type="PROSITE" id="PS50048">
    <property type="entry name" value="ZN2_CY6_FUNGAL_2"/>
    <property type="match status" value="1"/>
</dbReference>
<dbReference type="HOGENOM" id="CLU_009377_1_0_1"/>
<dbReference type="InterPro" id="IPR007219">
    <property type="entry name" value="XnlR_reg_dom"/>
</dbReference>
<dbReference type="SMART" id="SM00066">
    <property type="entry name" value="GAL4"/>
    <property type="match status" value="1"/>
</dbReference>
<proteinExistence type="predicted"/>
<feature type="region of interest" description="Disordered" evidence="3">
    <location>
        <begin position="1"/>
        <end position="41"/>
    </location>
</feature>
<accession>X0A2K7</accession>
<dbReference type="PANTHER" id="PTHR46910">
    <property type="entry name" value="TRANSCRIPTION FACTOR PDR1"/>
    <property type="match status" value="1"/>
</dbReference>
<dbReference type="Pfam" id="PF04082">
    <property type="entry name" value="Fungal_trans"/>
    <property type="match status" value="1"/>
</dbReference>
<organism evidence="5">
    <name type="scientific">Fusarium oxysporum f. sp. melonis 26406</name>
    <dbReference type="NCBI Taxonomy" id="1089452"/>
    <lineage>
        <taxon>Eukaryota</taxon>
        <taxon>Fungi</taxon>
        <taxon>Dikarya</taxon>
        <taxon>Ascomycota</taxon>
        <taxon>Pezizomycotina</taxon>
        <taxon>Sordariomycetes</taxon>
        <taxon>Hypocreomycetidae</taxon>
        <taxon>Hypocreales</taxon>
        <taxon>Nectriaceae</taxon>
        <taxon>Fusarium</taxon>
        <taxon>Fusarium oxysporum species complex</taxon>
    </lineage>
</organism>
<dbReference type="CDD" id="cd12148">
    <property type="entry name" value="fungal_TF_MHR"/>
    <property type="match status" value="1"/>
</dbReference>
<dbReference type="AlphaFoldDB" id="X0A2K7"/>
<feature type="domain" description="Zn(2)-C6 fungal-type" evidence="4">
    <location>
        <begin position="42"/>
        <end position="71"/>
    </location>
</feature>
<name>X0A2K7_FUSOX</name>
<dbReference type="Proteomes" id="UP000030703">
    <property type="component" value="Unassembled WGS sequence"/>
</dbReference>
<dbReference type="GO" id="GO:0006351">
    <property type="term" value="P:DNA-templated transcription"/>
    <property type="evidence" value="ECO:0007669"/>
    <property type="project" value="InterPro"/>
</dbReference>
<evidence type="ECO:0000259" key="4">
    <source>
        <dbReference type="PROSITE" id="PS50048"/>
    </source>
</evidence>
<dbReference type="GO" id="GO:0000981">
    <property type="term" value="F:DNA-binding transcription factor activity, RNA polymerase II-specific"/>
    <property type="evidence" value="ECO:0007669"/>
    <property type="project" value="InterPro"/>
</dbReference>
<gene>
    <name evidence="5" type="ORF">FOMG_08772</name>
</gene>
<dbReference type="OrthoDB" id="103819at2759"/>
<dbReference type="Gene3D" id="4.10.240.10">
    <property type="entry name" value="Zn(2)-C6 fungal-type DNA-binding domain"/>
    <property type="match status" value="1"/>
</dbReference>
<dbReference type="PANTHER" id="PTHR46910:SF5">
    <property type="entry name" value="ZN(II)2CYS6 TRANSCRIPTION FACTOR (EUROFUNG)"/>
    <property type="match status" value="1"/>
</dbReference>
<dbReference type="GO" id="GO:0008270">
    <property type="term" value="F:zinc ion binding"/>
    <property type="evidence" value="ECO:0007669"/>
    <property type="project" value="InterPro"/>
</dbReference>
<dbReference type="EMBL" id="JH659333">
    <property type="protein sequence ID" value="EXK38374.1"/>
    <property type="molecule type" value="Genomic_DNA"/>
</dbReference>
<feature type="compositionally biased region" description="Polar residues" evidence="3">
    <location>
        <begin position="1"/>
        <end position="10"/>
    </location>
</feature>
<sequence length="725" mass="81138">MSRTLTTTYSSKEKRMQQDALNSDPGDDARSDTPTKTAHPLSCDQCRQRKVRCDRGIPCGPCSRRREQCVYPTSAKPRAKRQRALVSDGYESKIDHLSVKLDNVLASIVNLGSSLGQIDTSAPSTRTNLAENTPLSLAGSALFHKTPVEDHSGSELQRDAVLATQAAFATKFAQKAVDSSHLQQVSPDVRPCLDALRDELKERGPGHGDPKPPETHGISAGASQHHFTLPPIQLAMAAIHRLKESSHLRFCWCMEIDVGQFVDYFFTVYSGTPSLADLIIVHCGLHNLLVPYGKQQKDKTSQEDIKSQASLCQQNLESILANLPFSIPSTYDFALALLMATTYFVQRCSMSQAWSYLAAAAQICLTLGYHREVPSKPEKKQERQRRVRLFWLVYIMDKLLALRLNRPPLLRDRDITVSYESYGETAVDSSLPIAPKWIKMGMLYGRIYDEIFSPGALLQPSTPRETRARELAVELDCLFDSKDTVEESFMEELPEHPDDLLPRLVKRADRISHLAIITLIYRSIQPSSNTGSAFCNECLSSAKQCLEEHKEAFSLLQDAEPSTVELYVQWALLAAPFVPFIVLFCHAIETRDPSHLENLSAVVRALQILPRETPDIYGKQRRVFELMYSVACKYVGESGSSQHQHQHGRPFFGVLLAEAGVSILGETQMNTEMQSFDSQMEYGPDVQIGGMDLRQEGIFWGDLEGLNSSEEFGSWFQPSNFGDRQ</sequence>
<dbReference type="Pfam" id="PF00172">
    <property type="entry name" value="Zn_clus"/>
    <property type="match status" value="1"/>
</dbReference>